<dbReference type="EMBL" id="JBBPHU010000002">
    <property type="protein sequence ID" value="KAK7521590.1"/>
    <property type="molecule type" value="Genomic_DNA"/>
</dbReference>
<evidence type="ECO:0000313" key="4">
    <source>
        <dbReference type="Proteomes" id="UP001363622"/>
    </source>
</evidence>
<proteinExistence type="predicted"/>
<protein>
    <recommendedName>
        <fullName evidence="5">Secreted protein</fullName>
    </recommendedName>
</protein>
<feature type="signal peptide" evidence="2">
    <location>
        <begin position="1"/>
        <end position="26"/>
    </location>
</feature>
<feature type="compositionally biased region" description="Polar residues" evidence="1">
    <location>
        <begin position="166"/>
        <end position="175"/>
    </location>
</feature>
<accession>A0ABR1KVA9</accession>
<evidence type="ECO:0000313" key="3">
    <source>
        <dbReference type="EMBL" id="KAK7521590.1"/>
    </source>
</evidence>
<evidence type="ECO:0008006" key="5">
    <source>
        <dbReference type="Google" id="ProtNLM"/>
    </source>
</evidence>
<feature type="region of interest" description="Disordered" evidence="1">
    <location>
        <begin position="160"/>
        <end position="198"/>
    </location>
</feature>
<keyword evidence="4" id="KW-1185">Reference proteome</keyword>
<feature type="chain" id="PRO_5045601844" description="Secreted protein" evidence="2">
    <location>
        <begin position="27"/>
        <end position="198"/>
    </location>
</feature>
<comment type="caution">
    <text evidence="3">The sequence shown here is derived from an EMBL/GenBank/DDBJ whole genome shotgun (WGS) entry which is preliminary data.</text>
</comment>
<dbReference type="Proteomes" id="UP001363622">
    <property type="component" value="Unassembled WGS sequence"/>
</dbReference>
<sequence length="198" mass="21518">MARRAPAPGGWLRFCFTVAAAAAAAASPVASESGLFGALRNKRLSPSRCLVVRVAACARPACRGREENQRHQHSVFARLTGSATPSPRPQYETFSTTRQHHTFQFFPLLSSCRVPPHKTKERERLSRARARTASSCATKDSESMALCQLTTLQSSNSCTQCSSGSRGQTQNTVPKSESPLHLTAEETSHRCQSTGSRL</sequence>
<gene>
    <name evidence="3" type="ORF">IWZ03DRAFT_97458</name>
</gene>
<evidence type="ECO:0000256" key="2">
    <source>
        <dbReference type="SAM" id="SignalP"/>
    </source>
</evidence>
<keyword evidence="2" id="KW-0732">Signal</keyword>
<evidence type="ECO:0000256" key="1">
    <source>
        <dbReference type="SAM" id="MobiDB-lite"/>
    </source>
</evidence>
<organism evidence="3 4">
    <name type="scientific">Phyllosticta citriasiana</name>
    <dbReference type="NCBI Taxonomy" id="595635"/>
    <lineage>
        <taxon>Eukaryota</taxon>
        <taxon>Fungi</taxon>
        <taxon>Dikarya</taxon>
        <taxon>Ascomycota</taxon>
        <taxon>Pezizomycotina</taxon>
        <taxon>Dothideomycetes</taxon>
        <taxon>Dothideomycetes incertae sedis</taxon>
        <taxon>Botryosphaeriales</taxon>
        <taxon>Phyllostictaceae</taxon>
        <taxon>Phyllosticta</taxon>
    </lineage>
</organism>
<name>A0ABR1KVA9_9PEZI</name>
<reference evidence="3 4" key="1">
    <citation type="submission" date="2024-04" db="EMBL/GenBank/DDBJ databases">
        <title>Phyllosticta paracitricarpa is synonymous to the EU quarantine fungus P. citricarpa based on phylogenomic analyses.</title>
        <authorList>
            <consortium name="Lawrence Berkeley National Laboratory"/>
            <person name="Van Ingen-Buijs V.A."/>
            <person name="Van Westerhoven A.C."/>
            <person name="Haridas S."/>
            <person name="Skiadas P."/>
            <person name="Martin F."/>
            <person name="Groenewald J.Z."/>
            <person name="Crous P.W."/>
            <person name="Seidl M.F."/>
        </authorList>
    </citation>
    <scope>NUCLEOTIDE SEQUENCE [LARGE SCALE GENOMIC DNA]</scope>
    <source>
        <strain evidence="3 4">CBS 123371</strain>
    </source>
</reference>